<comment type="similarity">
    <text evidence="1">Belongs to the NAD(P)-dependent epimerase/dehydratase family.</text>
</comment>
<dbReference type="OrthoDB" id="9801785at2"/>
<dbReference type="EMBL" id="CP012159">
    <property type="protein sequence ID" value="AKT37131.1"/>
    <property type="molecule type" value="Genomic_DNA"/>
</dbReference>
<sequence length="319" mass="33888">MTRAPRSALVTGATGFIGSALCRRLVAEGVRTVALVRAESAVERLAGLDVTVVRTDTFERDALRAALRGVDEVEAVFHLAAYGVHPDQRDAGRMIEGNIAFVAGLLSALEGRPMQRFLFAGTCSEYGPVAEPERLTESSPVAPRSIYGAAKAAASLFGAALARTLALPFVTLRLFGVYGPGEGEHRLVPYLVRCLQRGETPTLTGGEQVRDLTFVDDVVEALVTAAVTPALAPYEAYNLCGGRPARIRDVAEGVARALGRPDADLGLGRRPYREDEPMWLVGDGERFMSATGWRPEVDLDEGLRRTVAALSGVAPAGGG</sequence>
<dbReference type="STRING" id="52.CMC5_012610"/>
<evidence type="ECO:0000313" key="4">
    <source>
        <dbReference type="Proteomes" id="UP000067626"/>
    </source>
</evidence>
<dbReference type="Proteomes" id="UP000067626">
    <property type="component" value="Chromosome"/>
</dbReference>
<dbReference type="Pfam" id="PF01370">
    <property type="entry name" value="Epimerase"/>
    <property type="match status" value="1"/>
</dbReference>
<feature type="domain" description="NAD-dependent epimerase/dehydratase" evidence="2">
    <location>
        <begin position="8"/>
        <end position="240"/>
    </location>
</feature>
<dbReference type="PATRIC" id="fig|52.7.peg.1343"/>
<proteinExistence type="inferred from homology"/>
<keyword evidence="4" id="KW-1185">Reference proteome</keyword>
<dbReference type="InterPro" id="IPR001509">
    <property type="entry name" value="Epimerase_deHydtase"/>
</dbReference>
<dbReference type="KEGG" id="ccro:CMC5_012610"/>
<dbReference type="AlphaFoldDB" id="A0A0K1E8D3"/>
<organism evidence="3 4">
    <name type="scientific">Chondromyces crocatus</name>
    <dbReference type="NCBI Taxonomy" id="52"/>
    <lineage>
        <taxon>Bacteria</taxon>
        <taxon>Pseudomonadati</taxon>
        <taxon>Myxococcota</taxon>
        <taxon>Polyangia</taxon>
        <taxon>Polyangiales</taxon>
        <taxon>Polyangiaceae</taxon>
        <taxon>Chondromyces</taxon>
    </lineage>
</organism>
<dbReference type="PANTHER" id="PTHR43000">
    <property type="entry name" value="DTDP-D-GLUCOSE 4,6-DEHYDRATASE-RELATED"/>
    <property type="match status" value="1"/>
</dbReference>
<dbReference type="PRINTS" id="PR00081">
    <property type="entry name" value="GDHRDH"/>
</dbReference>
<evidence type="ECO:0000259" key="2">
    <source>
        <dbReference type="Pfam" id="PF01370"/>
    </source>
</evidence>
<accession>A0A0K1E8D3</accession>
<dbReference type="SUPFAM" id="SSF51735">
    <property type="entry name" value="NAD(P)-binding Rossmann-fold domains"/>
    <property type="match status" value="1"/>
</dbReference>
<protein>
    <submittedName>
        <fullName evidence="3">NDP-sugar oxidoreductase</fullName>
    </submittedName>
</protein>
<evidence type="ECO:0000313" key="3">
    <source>
        <dbReference type="EMBL" id="AKT37131.1"/>
    </source>
</evidence>
<dbReference type="InterPro" id="IPR036291">
    <property type="entry name" value="NAD(P)-bd_dom_sf"/>
</dbReference>
<evidence type="ECO:0000256" key="1">
    <source>
        <dbReference type="ARBA" id="ARBA00007637"/>
    </source>
</evidence>
<dbReference type="InterPro" id="IPR002347">
    <property type="entry name" value="SDR_fam"/>
</dbReference>
<reference evidence="3 4" key="1">
    <citation type="submission" date="2015-07" db="EMBL/GenBank/DDBJ databases">
        <title>Genome analysis of myxobacterium Chondromyces crocatus Cm c5 reveals a high potential for natural compound synthesis and the genetic basis for the loss of fruiting body formation.</title>
        <authorList>
            <person name="Zaburannyi N."/>
            <person name="Bunk B."/>
            <person name="Maier J."/>
            <person name="Overmann J."/>
            <person name="Mueller R."/>
        </authorList>
    </citation>
    <scope>NUCLEOTIDE SEQUENCE [LARGE SCALE GENOMIC DNA]</scope>
    <source>
        <strain evidence="3 4">Cm c5</strain>
    </source>
</reference>
<dbReference type="Gene3D" id="3.40.50.720">
    <property type="entry name" value="NAD(P)-binding Rossmann-like Domain"/>
    <property type="match status" value="1"/>
</dbReference>
<name>A0A0K1E8D3_CHOCO</name>
<gene>
    <name evidence="3" type="ORF">CMC5_012610</name>
</gene>
<dbReference type="RefSeq" id="WP_050429540.1">
    <property type="nucleotide sequence ID" value="NZ_CP012159.1"/>
</dbReference>